<sequence>MAITIEELQVLVTGETRQLRRELDSVRRQISQVDRDVQRSTGSIKSAFKTLGVTVAAVGVALALAFTSPMRDAMKFEASLGQINRLMGDSAKAFESWADTQASAFGIARSEAVQYGATYANLLSGFSRGTAETTQRTMDLLKASAVVASSTGRTIDDVMERIRSGLLGNTEAIEDLGINVNVALIESTKAFKEFANGRSWEQLDFNAQQTIRYFAILEQASVKYGNSLAQNTTSRQAAFTAELKNARLALGQAFLPIYNAVLPALTTMARALATAMQWLAAFTQALFGSKQAEQTQSVSAQAGAVSGLGDAYEKAGKQAKGAVGGFDQVNLVGGNKGESGGAGGGSNTPVPAVENQGGLLTGVTDSMSGVADKAKEMAAKVKSAFGSMTQFIKNNSDIIIASLAGVGAAIGTAFLITKWASIVAALQRAWVAVEVAVTTIGAALASVSLVVVAVVAVVALLVAAFVYFYRTNESFRGKVDGILQAIGDAAIWLWNEVLVPFGKFLGDVFVAAWEAVKVAAEWLWKNVLVPFGQFLMTFYNQVIVPLAAVLKDVLGVAFKFVSEVAKSFWEKVLVPLGKALKEMFGPAVEAVTAVLTFLWKNVMQPLAAFIGDKLITNFKSLVEVITWLWKNVLKPVATFVGGAFLSVFNNVFDAIGGIIGGLKTAFIGLMNFITGVFTGDWSRAWNGLKDVFKGITDAIGSYFKGVINIIIDSLNWLIRQMNKIKFDMPDWIPGWAGGGKSFGISIKEIPKLAKGGLAFGPTLAMVGDNRGATSDPEVISPLSKLEAMIGGKNDNREVVAVLKSILQAVKSSGSDDTATISKTDLARAATAGINAQTRRIGKNLLTT</sequence>
<comment type="caution">
    <text evidence="2">The sequence shown here is derived from an EMBL/GenBank/DDBJ whole genome shotgun (WGS) entry which is preliminary data.</text>
</comment>
<keyword evidence="1" id="KW-1133">Transmembrane helix</keyword>
<feature type="transmembrane region" description="Helical" evidence="1">
    <location>
        <begin position="440"/>
        <end position="469"/>
    </location>
</feature>
<keyword evidence="1" id="KW-0812">Transmembrane</keyword>
<name>A0ABW0LRL4_9BACL</name>
<dbReference type="Proteomes" id="UP001596105">
    <property type="component" value="Unassembled WGS sequence"/>
</dbReference>
<evidence type="ECO:0008006" key="4">
    <source>
        <dbReference type="Google" id="ProtNLM"/>
    </source>
</evidence>
<dbReference type="RefSeq" id="WP_209748615.1">
    <property type="nucleotide sequence ID" value="NZ_JBHSMH010000011.1"/>
</dbReference>
<accession>A0ABW0LRL4</accession>
<keyword evidence="3" id="KW-1185">Reference proteome</keyword>
<feature type="transmembrane region" description="Helical" evidence="1">
    <location>
        <begin position="47"/>
        <end position="66"/>
    </location>
</feature>
<proteinExistence type="predicted"/>
<evidence type="ECO:0000313" key="3">
    <source>
        <dbReference type="Proteomes" id="UP001596105"/>
    </source>
</evidence>
<organism evidence="2 3">
    <name type="scientific">Cohnella suwonensis</name>
    <dbReference type="NCBI Taxonomy" id="696072"/>
    <lineage>
        <taxon>Bacteria</taxon>
        <taxon>Bacillati</taxon>
        <taxon>Bacillota</taxon>
        <taxon>Bacilli</taxon>
        <taxon>Bacillales</taxon>
        <taxon>Paenibacillaceae</taxon>
        <taxon>Cohnella</taxon>
    </lineage>
</organism>
<gene>
    <name evidence="2" type="ORF">ACFPPD_06730</name>
</gene>
<evidence type="ECO:0000256" key="1">
    <source>
        <dbReference type="SAM" id="Phobius"/>
    </source>
</evidence>
<dbReference type="EMBL" id="JBHSMH010000011">
    <property type="protein sequence ID" value="MFC5468409.1"/>
    <property type="molecule type" value="Genomic_DNA"/>
</dbReference>
<protein>
    <recommendedName>
        <fullName evidence="4">Phage-related protein</fullName>
    </recommendedName>
</protein>
<feature type="transmembrane region" description="Helical" evidence="1">
    <location>
        <begin position="398"/>
        <end position="420"/>
    </location>
</feature>
<reference evidence="3" key="1">
    <citation type="journal article" date="2019" name="Int. J. Syst. Evol. Microbiol.">
        <title>The Global Catalogue of Microorganisms (GCM) 10K type strain sequencing project: providing services to taxonomists for standard genome sequencing and annotation.</title>
        <authorList>
            <consortium name="The Broad Institute Genomics Platform"/>
            <consortium name="The Broad Institute Genome Sequencing Center for Infectious Disease"/>
            <person name="Wu L."/>
            <person name="Ma J."/>
        </authorList>
    </citation>
    <scope>NUCLEOTIDE SEQUENCE [LARGE SCALE GENOMIC DNA]</scope>
    <source>
        <strain evidence="3">CCUG 57113</strain>
    </source>
</reference>
<evidence type="ECO:0000313" key="2">
    <source>
        <dbReference type="EMBL" id="MFC5468409.1"/>
    </source>
</evidence>
<keyword evidence="1" id="KW-0472">Membrane</keyword>